<dbReference type="PANTHER" id="PTHR24292">
    <property type="entry name" value="CYTOCHROME P450"/>
    <property type="match status" value="1"/>
</dbReference>
<dbReference type="GO" id="GO:0020037">
    <property type="term" value="F:heme binding"/>
    <property type="evidence" value="ECO:0007669"/>
    <property type="project" value="InterPro"/>
</dbReference>
<evidence type="ECO:0000256" key="4">
    <source>
        <dbReference type="ARBA" id="ARBA00010617"/>
    </source>
</evidence>
<dbReference type="AlphaFoldDB" id="A0A147BUE8"/>
<dbReference type="InterPro" id="IPR050476">
    <property type="entry name" value="Insect_CytP450_Detox"/>
</dbReference>
<keyword evidence="15" id="KW-0812">Transmembrane</keyword>
<reference evidence="16" key="1">
    <citation type="journal article" date="2018" name="PLoS Negl. Trop. Dis.">
        <title>Sialome diversity of ticks revealed by RNAseq of single tick salivary glands.</title>
        <authorList>
            <person name="Perner J."/>
            <person name="Kropackova S."/>
            <person name="Kopacek P."/>
            <person name="Ribeiro J.M."/>
        </authorList>
    </citation>
    <scope>NUCLEOTIDE SEQUENCE</scope>
    <source>
        <strain evidence="16">Siblings of single egg batch collected in Ceske Budejovice</strain>
        <tissue evidence="16">Salivary glands</tissue>
    </source>
</reference>
<feature type="binding site" description="axial binding residue" evidence="13">
    <location>
        <position position="466"/>
    </location>
    <ligand>
        <name>heme</name>
        <dbReference type="ChEBI" id="CHEBI:30413"/>
    </ligand>
    <ligandPart>
        <name>Fe</name>
        <dbReference type="ChEBI" id="CHEBI:18248"/>
    </ligandPart>
</feature>
<evidence type="ECO:0000256" key="8">
    <source>
        <dbReference type="ARBA" id="ARBA00022848"/>
    </source>
</evidence>
<dbReference type="Gene3D" id="1.10.630.10">
    <property type="entry name" value="Cytochrome P450"/>
    <property type="match status" value="1"/>
</dbReference>
<feature type="transmembrane region" description="Helical" evidence="15">
    <location>
        <begin position="6"/>
        <end position="24"/>
    </location>
</feature>
<dbReference type="InterPro" id="IPR001128">
    <property type="entry name" value="Cyt_P450"/>
</dbReference>
<evidence type="ECO:0000256" key="2">
    <source>
        <dbReference type="ARBA" id="ARBA00004174"/>
    </source>
</evidence>
<evidence type="ECO:0000256" key="9">
    <source>
        <dbReference type="ARBA" id="ARBA00023002"/>
    </source>
</evidence>
<protein>
    <submittedName>
        <fullName evidence="16">Putative cytochrome p450 cyp3/cyp5/cyp6/cyp9 subfamily protein</fullName>
    </submittedName>
</protein>
<dbReference type="Pfam" id="PF00067">
    <property type="entry name" value="p450"/>
    <property type="match status" value="1"/>
</dbReference>
<proteinExistence type="inferred from homology"/>
<organism evidence="16">
    <name type="scientific">Ixodes ricinus</name>
    <name type="common">Common tick</name>
    <name type="synonym">Acarus ricinus</name>
    <dbReference type="NCBI Taxonomy" id="34613"/>
    <lineage>
        <taxon>Eukaryota</taxon>
        <taxon>Metazoa</taxon>
        <taxon>Ecdysozoa</taxon>
        <taxon>Arthropoda</taxon>
        <taxon>Chelicerata</taxon>
        <taxon>Arachnida</taxon>
        <taxon>Acari</taxon>
        <taxon>Parasitiformes</taxon>
        <taxon>Ixodida</taxon>
        <taxon>Ixodoidea</taxon>
        <taxon>Ixodidae</taxon>
        <taxon>Ixodinae</taxon>
        <taxon>Ixodes</taxon>
    </lineage>
</organism>
<dbReference type="InterPro" id="IPR017972">
    <property type="entry name" value="Cyt_P450_CS"/>
</dbReference>
<feature type="transmembrane region" description="Helical" evidence="15">
    <location>
        <begin position="214"/>
        <end position="231"/>
    </location>
</feature>
<dbReference type="FunFam" id="1.10.630.10:FF:000042">
    <property type="entry name" value="Cytochrome P450"/>
    <property type="match status" value="1"/>
</dbReference>
<evidence type="ECO:0000256" key="12">
    <source>
        <dbReference type="ARBA" id="ARBA00023136"/>
    </source>
</evidence>
<evidence type="ECO:0000256" key="14">
    <source>
        <dbReference type="RuleBase" id="RU000461"/>
    </source>
</evidence>
<keyword evidence="6 13" id="KW-0479">Metal-binding</keyword>
<dbReference type="SUPFAM" id="SSF48264">
    <property type="entry name" value="Cytochrome P450"/>
    <property type="match status" value="1"/>
</dbReference>
<comment type="similarity">
    <text evidence="4 14">Belongs to the cytochrome P450 family.</text>
</comment>
<keyword evidence="10 13" id="KW-0408">Iron</keyword>
<dbReference type="PRINTS" id="PR00463">
    <property type="entry name" value="EP450I"/>
</dbReference>
<keyword evidence="11 14" id="KW-0503">Monooxygenase</keyword>
<dbReference type="PRINTS" id="PR00385">
    <property type="entry name" value="P450"/>
</dbReference>
<dbReference type="PANTHER" id="PTHR24292:SF54">
    <property type="entry name" value="CYP9F3-RELATED"/>
    <property type="match status" value="1"/>
</dbReference>
<dbReference type="PROSITE" id="PS00086">
    <property type="entry name" value="CYTOCHROME_P450"/>
    <property type="match status" value="1"/>
</dbReference>
<evidence type="ECO:0000256" key="11">
    <source>
        <dbReference type="ARBA" id="ARBA00023033"/>
    </source>
</evidence>
<keyword evidence="9 14" id="KW-0560">Oxidoreductase</keyword>
<dbReference type="GO" id="GO:0005506">
    <property type="term" value="F:iron ion binding"/>
    <property type="evidence" value="ECO:0007669"/>
    <property type="project" value="InterPro"/>
</dbReference>
<keyword evidence="7" id="KW-0256">Endoplasmic reticulum</keyword>
<name>A0A147BUE8_IXORI</name>
<keyword evidence="12 15" id="KW-0472">Membrane</keyword>
<keyword evidence="5 13" id="KW-0349">Heme</keyword>
<evidence type="ECO:0000256" key="6">
    <source>
        <dbReference type="ARBA" id="ARBA00022723"/>
    </source>
</evidence>
<dbReference type="InterPro" id="IPR036396">
    <property type="entry name" value="Cyt_P450_sf"/>
</dbReference>
<dbReference type="CDD" id="cd11055">
    <property type="entry name" value="CYP3A-like"/>
    <property type="match status" value="1"/>
</dbReference>
<comment type="cofactor">
    <cofactor evidence="1 13">
        <name>heme</name>
        <dbReference type="ChEBI" id="CHEBI:30413"/>
    </cofactor>
</comment>
<dbReference type="InterPro" id="IPR002401">
    <property type="entry name" value="Cyt_P450_E_grp-I"/>
</dbReference>
<evidence type="ECO:0000256" key="13">
    <source>
        <dbReference type="PIRSR" id="PIRSR602401-1"/>
    </source>
</evidence>
<comment type="subcellular location">
    <subcellularLocation>
        <location evidence="3">Endoplasmic reticulum membrane</location>
        <topology evidence="3">Peripheral membrane protein</topology>
    </subcellularLocation>
    <subcellularLocation>
        <location evidence="2">Microsome membrane</location>
        <topology evidence="2">Peripheral membrane protein</topology>
    </subcellularLocation>
</comment>
<accession>A0A147BUE8</accession>
<keyword evidence="15" id="KW-1133">Transmembrane helix</keyword>
<evidence type="ECO:0000256" key="3">
    <source>
        <dbReference type="ARBA" id="ARBA00004406"/>
    </source>
</evidence>
<sequence length="522" mass="59337">MKFLGVPDWIILVATALVLLYLYAARYRNYWKNQNVIHEEFSLIFAAMRRMIFKPFHQMDQDRCREFGKLFGVFEGSKPVLFVADPELVKRVLVKDFPSLPNRRAITFNDSLLDNMMSIIPVEKWRRIRPAASPAFSTGKLRKMNSLIADCARKTAEHLKMAAEKEGELDIKQFYGNYALDVIARCAFATRLDSHTQETDEFVTKARKAFSGNITLPLILLFLFPGVFKLLKLKAFNSDIFLYFKNVCLRIIESRKEKKSRQEDFLQLMMDAQDGSIATTVETAQSTEEKLFNLDSEIKTDTSFLGGVKALTEDEAMAQCLLFFLGGQDTMSSVISFTLYLLALHPEIQAKLREEADECFKQHGPDPSLDVVSKLQYLHGVVSESLRMFPPAVRIERSALNDYVLGDTGIKVPKGCVVAVPVYSMHHDPEYFPDPATFDPNRFSEENIDSIRPYTYLPFGAGPRNCIGMRFALEAVKLSLLHSVHSVEFVRTKNTKVPLEFVKGLPNLNAKHITIGIRKRTA</sequence>
<evidence type="ECO:0000256" key="5">
    <source>
        <dbReference type="ARBA" id="ARBA00022617"/>
    </source>
</evidence>
<dbReference type="GO" id="GO:0016705">
    <property type="term" value="F:oxidoreductase activity, acting on paired donors, with incorporation or reduction of molecular oxygen"/>
    <property type="evidence" value="ECO:0007669"/>
    <property type="project" value="InterPro"/>
</dbReference>
<dbReference type="GO" id="GO:0005789">
    <property type="term" value="C:endoplasmic reticulum membrane"/>
    <property type="evidence" value="ECO:0007669"/>
    <property type="project" value="UniProtKB-SubCell"/>
</dbReference>
<evidence type="ECO:0000256" key="10">
    <source>
        <dbReference type="ARBA" id="ARBA00023004"/>
    </source>
</evidence>
<evidence type="ECO:0000256" key="1">
    <source>
        <dbReference type="ARBA" id="ARBA00001971"/>
    </source>
</evidence>
<keyword evidence="8" id="KW-0492">Microsome</keyword>
<evidence type="ECO:0000256" key="15">
    <source>
        <dbReference type="SAM" id="Phobius"/>
    </source>
</evidence>
<evidence type="ECO:0000313" key="16">
    <source>
        <dbReference type="EMBL" id="JAR94414.1"/>
    </source>
</evidence>
<dbReference type="EMBL" id="GEGO01000990">
    <property type="protein sequence ID" value="JAR94414.1"/>
    <property type="molecule type" value="Transcribed_RNA"/>
</dbReference>
<evidence type="ECO:0000256" key="7">
    <source>
        <dbReference type="ARBA" id="ARBA00022824"/>
    </source>
</evidence>
<dbReference type="GO" id="GO:0004497">
    <property type="term" value="F:monooxygenase activity"/>
    <property type="evidence" value="ECO:0007669"/>
    <property type="project" value="UniProtKB-KW"/>
</dbReference>